<sequence>MFRKQASSLPPALGANGVVKPDGKDVDNILYKKMVGCLRYAFNSRPDICHSEGV</sequence>
<organism evidence="1 2">
    <name type="scientific">Trifolium pratense</name>
    <name type="common">Red clover</name>
    <dbReference type="NCBI Taxonomy" id="57577"/>
    <lineage>
        <taxon>Eukaryota</taxon>
        <taxon>Viridiplantae</taxon>
        <taxon>Streptophyta</taxon>
        <taxon>Embryophyta</taxon>
        <taxon>Tracheophyta</taxon>
        <taxon>Spermatophyta</taxon>
        <taxon>Magnoliopsida</taxon>
        <taxon>eudicotyledons</taxon>
        <taxon>Gunneridae</taxon>
        <taxon>Pentapetalae</taxon>
        <taxon>rosids</taxon>
        <taxon>fabids</taxon>
        <taxon>Fabales</taxon>
        <taxon>Fabaceae</taxon>
        <taxon>Papilionoideae</taxon>
        <taxon>50 kb inversion clade</taxon>
        <taxon>NPAAA clade</taxon>
        <taxon>Hologalegina</taxon>
        <taxon>IRL clade</taxon>
        <taxon>Trifolieae</taxon>
        <taxon>Trifolium</taxon>
    </lineage>
</organism>
<dbReference type="AlphaFoldDB" id="A0A2K3KVE7"/>
<accession>A0A2K3KVE7</accession>
<proteinExistence type="predicted"/>
<protein>
    <submittedName>
        <fullName evidence="1">Uncharacterized protein</fullName>
    </submittedName>
</protein>
<feature type="non-terminal residue" evidence="1">
    <location>
        <position position="54"/>
    </location>
</feature>
<name>A0A2K3KVE7_TRIPR</name>
<dbReference type="Proteomes" id="UP000236291">
    <property type="component" value="Unassembled WGS sequence"/>
</dbReference>
<reference evidence="1 2" key="2">
    <citation type="journal article" date="2017" name="Front. Plant Sci.">
        <title>Gene Classification and Mining of Molecular Markers Useful in Red Clover (Trifolium pratense) Breeding.</title>
        <authorList>
            <person name="Istvanek J."/>
            <person name="Dluhosova J."/>
            <person name="Dluhos P."/>
            <person name="Patkova L."/>
            <person name="Nedelnik J."/>
            <person name="Repkova J."/>
        </authorList>
    </citation>
    <scope>NUCLEOTIDE SEQUENCE [LARGE SCALE GENOMIC DNA]</scope>
    <source>
        <strain evidence="2">cv. Tatra</strain>
        <tissue evidence="1">Young leaves</tissue>
    </source>
</reference>
<evidence type="ECO:0000313" key="2">
    <source>
        <dbReference type="Proteomes" id="UP000236291"/>
    </source>
</evidence>
<gene>
    <name evidence="1" type="ORF">L195_g057215</name>
</gene>
<comment type="caution">
    <text evidence="1">The sequence shown here is derived from an EMBL/GenBank/DDBJ whole genome shotgun (WGS) entry which is preliminary data.</text>
</comment>
<dbReference type="EMBL" id="ASHM01112140">
    <property type="protein sequence ID" value="PNX70261.1"/>
    <property type="molecule type" value="Genomic_DNA"/>
</dbReference>
<reference evidence="1 2" key="1">
    <citation type="journal article" date="2014" name="Am. J. Bot.">
        <title>Genome assembly and annotation for red clover (Trifolium pratense; Fabaceae).</title>
        <authorList>
            <person name="Istvanek J."/>
            <person name="Jaros M."/>
            <person name="Krenek A."/>
            <person name="Repkova J."/>
        </authorList>
    </citation>
    <scope>NUCLEOTIDE SEQUENCE [LARGE SCALE GENOMIC DNA]</scope>
    <source>
        <strain evidence="2">cv. Tatra</strain>
        <tissue evidence="1">Young leaves</tissue>
    </source>
</reference>
<evidence type="ECO:0000313" key="1">
    <source>
        <dbReference type="EMBL" id="PNX70261.1"/>
    </source>
</evidence>